<dbReference type="EMBL" id="BKCJ010258096">
    <property type="protein sequence ID" value="GEZ25902.1"/>
    <property type="molecule type" value="Genomic_DNA"/>
</dbReference>
<reference evidence="1" key="1">
    <citation type="journal article" date="2019" name="Sci. Rep.">
        <title>Draft genome of Tanacetum cinerariifolium, the natural source of mosquito coil.</title>
        <authorList>
            <person name="Yamashiro T."/>
            <person name="Shiraishi A."/>
            <person name="Satake H."/>
            <person name="Nakayama K."/>
        </authorList>
    </citation>
    <scope>NUCLEOTIDE SEQUENCE</scope>
</reference>
<gene>
    <name evidence="1" type="ORF">Tci_497875</name>
</gene>
<proteinExistence type="predicted"/>
<protein>
    <submittedName>
        <fullName evidence="1">Uncharacterized protein</fullName>
    </submittedName>
</protein>
<name>A0A699I5X4_TANCI</name>
<dbReference type="AlphaFoldDB" id="A0A699I5X4"/>
<organism evidence="1">
    <name type="scientific">Tanacetum cinerariifolium</name>
    <name type="common">Dalmatian daisy</name>
    <name type="synonym">Chrysanthemum cinerariifolium</name>
    <dbReference type="NCBI Taxonomy" id="118510"/>
    <lineage>
        <taxon>Eukaryota</taxon>
        <taxon>Viridiplantae</taxon>
        <taxon>Streptophyta</taxon>
        <taxon>Embryophyta</taxon>
        <taxon>Tracheophyta</taxon>
        <taxon>Spermatophyta</taxon>
        <taxon>Magnoliopsida</taxon>
        <taxon>eudicotyledons</taxon>
        <taxon>Gunneridae</taxon>
        <taxon>Pentapetalae</taxon>
        <taxon>asterids</taxon>
        <taxon>campanulids</taxon>
        <taxon>Asterales</taxon>
        <taxon>Asteraceae</taxon>
        <taxon>Asteroideae</taxon>
        <taxon>Anthemideae</taxon>
        <taxon>Anthemidinae</taxon>
        <taxon>Tanacetum</taxon>
    </lineage>
</organism>
<accession>A0A699I5X4</accession>
<comment type="caution">
    <text evidence="1">The sequence shown here is derived from an EMBL/GenBank/DDBJ whole genome shotgun (WGS) entry which is preliminary data.</text>
</comment>
<sequence length="218" mass="24340">MPLLGELGEPLRAEVDEPLVDPMINELAEPIVKADEQMVTLVIDMEKDLAMVIGDNDFSEDGLDDGGDDEDVWEMEKEWLMAPVTPPSMPVMPPPSTYEDLRTHMGNLEYSHGLLVKNVMTVSDAEVADGIAIGEIRLRVYAIEGQDQQVITQRDDVISELSQQVQTLQVAVQHRDVQIQQLQTLLAEMSSREGTFIKCIHGLDKCLADVERRYPGPQ</sequence>
<evidence type="ECO:0000313" key="1">
    <source>
        <dbReference type="EMBL" id="GEZ25902.1"/>
    </source>
</evidence>